<dbReference type="Pfam" id="PF05347">
    <property type="entry name" value="Complex1_LYR"/>
    <property type="match status" value="1"/>
</dbReference>
<dbReference type="AlphaFoldDB" id="A0A8J8P809"/>
<feature type="domain" description="Complex 1 LYR protein" evidence="2">
    <location>
        <begin position="54"/>
        <end position="104"/>
    </location>
</feature>
<protein>
    <recommendedName>
        <fullName evidence="2">Complex 1 LYR protein domain-containing protein</fullName>
    </recommendedName>
</protein>
<keyword evidence="4" id="KW-1185">Reference proteome</keyword>
<evidence type="ECO:0000313" key="4">
    <source>
        <dbReference type="Proteomes" id="UP000785679"/>
    </source>
</evidence>
<comment type="caution">
    <text evidence="3">The sequence shown here is derived from an EMBL/GenBank/DDBJ whole genome shotgun (WGS) entry which is preliminary data.</text>
</comment>
<evidence type="ECO:0000256" key="1">
    <source>
        <dbReference type="SAM" id="MobiDB-lite"/>
    </source>
</evidence>
<dbReference type="Proteomes" id="UP000785679">
    <property type="component" value="Unassembled WGS sequence"/>
</dbReference>
<evidence type="ECO:0000259" key="2">
    <source>
        <dbReference type="Pfam" id="PF05347"/>
    </source>
</evidence>
<dbReference type="EMBL" id="RRYP01000318">
    <property type="protein sequence ID" value="TNV87614.1"/>
    <property type="molecule type" value="Genomic_DNA"/>
</dbReference>
<gene>
    <name evidence="3" type="ORF">FGO68_gene2092</name>
</gene>
<name>A0A8J8P809_HALGN</name>
<accession>A0A8J8P809</accession>
<feature type="region of interest" description="Disordered" evidence="1">
    <location>
        <begin position="19"/>
        <end position="39"/>
    </location>
</feature>
<reference evidence="3" key="1">
    <citation type="submission" date="2019-06" db="EMBL/GenBank/DDBJ databases">
        <authorList>
            <person name="Zheng W."/>
        </authorList>
    </citation>
    <scope>NUCLEOTIDE SEQUENCE</scope>
    <source>
        <strain evidence="3">QDHG01</strain>
    </source>
</reference>
<sequence>MTCRSYYIAQIRRGLSNGSPSINQTKVTQVNKPKSRLASTDPRKDFKYFVMRAKVCQVYREALIEARQFSDLQMKSEMSQMIQDEFRVFRRDPADLNWKLDSGKIDYHLALIRKQINMIKELRDRVA</sequence>
<organism evidence="3 4">
    <name type="scientific">Halteria grandinella</name>
    <dbReference type="NCBI Taxonomy" id="5974"/>
    <lineage>
        <taxon>Eukaryota</taxon>
        <taxon>Sar</taxon>
        <taxon>Alveolata</taxon>
        <taxon>Ciliophora</taxon>
        <taxon>Intramacronucleata</taxon>
        <taxon>Spirotrichea</taxon>
        <taxon>Stichotrichia</taxon>
        <taxon>Sporadotrichida</taxon>
        <taxon>Halteriidae</taxon>
        <taxon>Halteria</taxon>
    </lineage>
</organism>
<proteinExistence type="predicted"/>
<dbReference type="InterPro" id="IPR008011">
    <property type="entry name" value="Complex1_LYR_dom"/>
</dbReference>
<dbReference type="OrthoDB" id="74240at2759"/>
<feature type="compositionally biased region" description="Polar residues" evidence="1">
    <location>
        <begin position="19"/>
        <end position="32"/>
    </location>
</feature>
<evidence type="ECO:0000313" key="3">
    <source>
        <dbReference type="EMBL" id="TNV87614.1"/>
    </source>
</evidence>